<dbReference type="EMBL" id="MK072367">
    <property type="protein sequence ID" value="AYV82359.1"/>
    <property type="molecule type" value="Genomic_DNA"/>
</dbReference>
<name>A0A3G5AAH5_9VIRU</name>
<protein>
    <submittedName>
        <fullName evidence="1">Uncharacterized protein</fullName>
    </submittedName>
</protein>
<evidence type="ECO:0000313" key="1">
    <source>
        <dbReference type="EMBL" id="AYV82359.1"/>
    </source>
</evidence>
<organism evidence="1">
    <name type="scientific">Homavirus sp</name>
    <dbReference type="NCBI Taxonomy" id="2487769"/>
    <lineage>
        <taxon>Viruses</taxon>
        <taxon>Varidnaviria</taxon>
        <taxon>Bamfordvirae</taxon>
        <taxon>Nucleocytoviricota</taxon>
        <taxon>Megaviricetes</taxon>
        <taxon>Imitervirales</taxon>
        <taxon>Mimiviridae</taxon>
        <taxon>Klosneuvirinae</taxon>
    </lineage>
</organism>
<reference evidence="1" key="1">
    <citation type="submission" date="2018-10" db="EMBL/GenBank/DDBJ databases">
        <title>Hidden diversity of soil giant viruses.</title>
        <authorList>
            <person name="Schulz F."/>
            <person name="Alteio L."/>
            <person name="Goudeau D."/>
            <person name="Ryan E.M."/>
            <person name="Malmstrom R.R."/>
            <person name="Blanchard J."/>
            <person name="Woyke T."/>
        </authorList>
    </citation>
    <scope>NUCLEOTIDE SEQUENCE</scope>
    <source>
        <strain evidence="1">HOV1</strain>
    </source>
</reference>
<gene>
    <name evidence="1" type="ORF">Homavirus36_4</name>
</gene>
<accession>A0A3G5AAH5</accession>
<sequence length="273" mass="31399">MNKYISSANSIIPFYTLNNLVYPNLPIKLPPNITLNHRCELLDTDFMNSYFADIKNGKYFVVSIDNYNTTQYMVSIMCSSCDILIGPSNAYYYCDKKKYCIECGPSEIPNKNELKLQVNHFGSYKCDICNTMILGHMFYHNRKENYDVCIVCADKQTNKQTLINSKKLKLIENNIIDPIGYTFGSLLEWIPILSIIMVDNTLVNKKIVLQHYTLKKYAVCNILPVQLSPYNVTAASYEELKYNNLNSVISMLSEEYHILDTSSDEENDISIDI</sequence>
<proteinExistence type="predicted"/>